<comment type="catalytic activity">
    <reaction evidence="8 10">
        <text>(6R)-10-formyltetrahydrofolate + 5-amino-1-(5-phospho-beta-D-ribosyl)imidazole-4-carboxamide = 5-formamido-1-(5-phospho-D-ribosyl)imidazole-4-carboxamide + (6S)-5,6,7,8-tetrahydrofolate</text>
        <dbReference type="Rhea" id="RHEA:22192"/>
        <dbReference type="ChEBI" id="CHEBI:57453"/>
        <dbReference type="ChEBI" id="CHEBI:58467"/>
        <dbReference type="ChEBI" id="CHEBI:58475"/>
        <dbReference type="ChEBI" id="CHEBI:195366"/>
        <dbReference type="EC" id="2.1.2.3"/>
    </reaction>
</comment>
<keyword evidence="5 10" id="KW-0658">Purine biosynthesis</keyword>
<dbReference type="STRING" id="120956.SAMN05421791_101132"/>
<evidence type="ECO:0000256" key="5">
    <source>
        <dbReference type="ARBA" id="ARBA00022755"/>
    </source>
</evidence>
<comment type="domain">
    <text evidence="10">The IMP cyclohydrolase activity resides in the N-terminal region.</text>
</comment>
<evidence type="ECO:0000313" key="12">
    <source>
        <dbReference type="EMBL" id="SDF81624.1"/>
    </source>
</evidence>
<evidence type="ECO:0000256" key="4">
    <source>
        <dbReference type="ARBA" id="ARBA00022679"/>
    </source>
</evidence>
<evidence type="ECO:0000256" key="9">
    <source>
        <dbReference type="ARBA" id="ARBA00050687"/>
    </source>
</evidence>
<dbReference type="UniPathway" id="UPA00074">
    <property type="reaction ID" value="UER00133"/>
</dbReference>
<dbReference type="NCBIfam" id="NF002049">
    <property type="entry name" value="PRK00881.1"/>
    <property type="match status" value="1"/>
</dbReference>
<dbReference type="EMBL" id="FNCK01000001">
    <property type="protein sequence ID" value="SDF81624.1"/>
    <property type="molecule type" value="Genomic_DNA"/>
</dbReference>
<organism evidence="12 13">
    <name type="scientific">Facklamia miroungae</name>
    <dbReference type="NCBI Taxonomy" id="120956"/>
    <lineage>
        <taxon>Bacteria</taxon>
        <taxon>Bacillati</taxon>
        <taxon>Bacillota</taxon>
        <taxon>Bacilli</taxon>
        <taxon>Lactobacillales</taxon>
        <taxon>Aerococcaceae</taxon>
        <taxon>Facklamia</taxon>
    </lineage>
</organism>
<name>A0A1G7P5W1_9LACT</name>
<evidence type="ECO:0000256" key="1">
    <source>
        <dbReference type="ARBA" id="ARBA00004844"/>
    </source>
</evidence>
<dbReference type="Gene3D" id="3.40.50.1380">
    <property type="entry name" value="Methylglyoxal synthase-like domain"/>
    <property type="match status" value="1"/>
</dbReference>
<dbReference type="InterPro" id="IPR016193">
    <property type="entry name" value="Cytidine_deaminase-like"/>
</dbReference>
<dbReference type="RefSeq" id="WP_090288837.1">
    <property type="nucleotide sequence ID" value="NZ_FNCK01000001.1"/>
</dbReference>
<sequence length="521" mass="57308">MSRALISVSDKTGLIPMAQALVAQGIEIISTGGTKRFLDEAGLPTKAVEEVTGFPEMMDGRVKTLHPKIHGGLLALRDNKDHQTAMKNNAIEYIDFVIVNLYPFKQTIQNQETSLAEAIEQIDIGGPSMIRSAAKNYQSVTVVVDPRDYPLVIQELEDNGKTAYATRQQLAQKVFAHTASYDTLIADYLASQIKDVDENRQVAPVETLTLTYERMYDLRYGENAHQTAAVYQNPFSSSFAITKAKILNGKPLSYNNLRDADAAIKMVRDFPNQACAVAVKHMNPCGIAVAETIELAFERCRQADPISIFGGIVVINRNLTVDLAQTLHSMFLDVIIAPDFEPGALDILKQKANVRVLQLKMDDLAMDTLEITSVTGGLLVQEADILKENPDQWQQMGEVSISKEQRKALAFAWNVVKHVKSNAIVISNDHQTYGIGAGQTNRVGAAKIALEHAKELGADFSEMVLASDAFIPMIDTIELANQYHIKAIVQPGGSIGDKEVIAKADEYGITMLATNVRHFRH</sequence>
<dbReference type="AlphaFoldDB" id="A0A1G7P5W1"/>
<comment type="pathway">
    <text evidence="2 10">Purine metabolism; IMP biosynthesis via de novo pathway; 5-formamido-1-(5-phospho-D-ribosyl)imidazole-4-carboxamide from 5-amino-1-(5-phospho-D-ribosyl)imidazole-4-carboxamide (10-formyl THF route): step 1/1.</text>
</comment>
<dbReference type="GO" id="GO:0005829">
    <property type="term" value="C:cytosol"/>
    <property type="evidence" value="ECO:0007669"/>
    <property type="project" value="TreeGrafter"/>
</dbReference>
<dbReference type="Pfam" id="PF01808">
    <property type="entry name" value="AICARFT_IMPCHas"/>
    <property type="match status" value="1"/>
</dbReference>
<dbReference type="InterPro" id="IPR036914">
    <property type="entry name" value="MGS-like_dom_sf"/>
</dbReference>
<dbReference type="PIRSF" id="PIRSF000414">
    <property type="entry name" value="AICARFT_IMPCHas"/>
    <property type="match status" value="1"/>
</dbReference>
<evidence type="ECO:0000256" key="7">
    <source>
        <dbReference type="ARBA" id="ARBA00023268"/>
    </source>
</evidence>
<evidence type="ECO:0000256" key="2">
    <source>
        <dbReference type="ARBA" id="ARBA00004954"/>
    </source>
</evidence>
<keyword evidence="7 10" id="KW-0511">Multifunctional enzyme</keyword>
<comment type="pathway">
    <text evidence="1 10">Purine metabolism; IMP biosynthesis via de novo pathway; IMP from 5-formamido-1-(5-phospho-D-ribosyl)imidazole-4-carboxamide: step 1/1.</text>
</comment>
<dbReference type="HAMAP" id="MF_00139">
    <property type="entry name" value="PurH"/>
    <property type="match status" value="1"/>
</dbReference>
<keyword evidence="4 10" id="KW-0808">Transferase</keyword>
<dbReference type="CDD" id="cd01421">
    <property type="entry name" value="IMPCH"/>
    <property type="match status" value="1"/>
</dbReference>
<comment type="catalytic activity">
    <reaction evidence="9 10">
        <text>IMP + H2O = 5-formamido-1-(5-phospho-D-ribosyl)imidazole-4-carboxamide</text>
        <dbReference type="Rhea" id="RHEA:18445"/>
        <dbReference type="ChEBI" id="CHEBI:15377"/>
        <dbReference type="ChEBI" id="CHEBI:58053"/>
        <dbReference type="ChEBI" id="CHEBI:58467"/>
        <dbReference type="EC" id="3.5.4.10"/>
    </reaction>
</comment>
<accession>A0A1G7P5W1</accession>
<gene>
    <name evidence="10" type="primary">purH</name>
    <name evidence="12" type="ORF">SAMN05421791_101132</name>
</gene>
<dbReference type="FunFam" id="3.40.140.20:FF:000001">
    <property type="entry name" value="Bifunctional purine biosynthesis protein PurH"/>
    <property type="match status" value="1"/>
</dbReference>
<dbReference type="SMART" id="SM00798">
    <property type="entry name" value="AICARFT_IMPCHas"/>
    <property type="match status" value="1"/>
</dbReference>
<dbReference type="Pfam" id="PF02142">
    <property type="entry name" value="MGS"/>
    <property type="match status" value="1"/>
</dbReference>
<dbReference type="PANTHER" id="PTHR11692">
    <property type="entry name" value="BIFUNCTIONAL PURINE BIOSYNTHESIS PROTEIN PURH"/>
    <property type="match status" value="1"/>
</dbReference>
<dbReference type="EC" id="2.1.2.3" evidence="10"/>
<dbReference type="PROSITE" id="PS51855">
    <property type="entry name" value="MGS"/>
    <property type="match status" value="1"/>
</dbReference>
<proteinExistence type="inferred from homology"/>
<evidence type="ECO:0000259" key="11">
    <source>
        <dbReference type="PROSITE" id="PS51855"/>
    </source>
</evidence>
<dbReference type="GO" id="GO:0004643">
    <property type="term" value="F:phosphoribosylaminoimidazolecarboxamide formyltransferase activity"/>
    <property type="evidence" value="ECO:0007669"/>
    <property type="project" value="UniProtKB-UniRule"/>
</dbReference>
<dbReference type="SUPFAM" id="SSF52335">
    <property type="entry name" value="Methylglyoxal synthase-like"/>
    <property type="match status" value="1"/>
</dbReference>
<dbReference type="EC" id="3.5.4.10" evidence="10"/>
<dbReference type="GO" id="GO:0003937">
    <property type="term" value="F:IMP cyclohydrolase activity"/>
    <property type="evidence" value="ECO:0007669"/>
    <property type="project" value="UniProtKB-UniRule"/>
</dbReference>
<dbReference type="Gene3D" id="3.40.140.20">
    <property type="match status" value="2"/>
</dbReference>
<feature type="domain" description="MGS-like" evidence="11">
    <location>
        <begin position="1"/>
        <end position="144"/>
    </location>
</feature>
<keyword evidence="6 10" id="KW-0378">Hydrolase</keyword>
<dbReference type="Proteomes" id="UP000199708">
    <property type="component" value="Unassembled WGS sequence"/>
</dbReference>
<dbReference type="InterPro" id="IPR002695">
    <property type="entry name" value="PurH-like"/>
</dbReference>
<comment type="similarity">
    <text evidence="3 10">Belongs to the PurH family.</text>
</comment>
<keyword evidence="13" id="KW-1185">Reference proteome</keyword>
<dbReference type="InterPro" id="IPR024051">
    <property type="entry name" value="AICAR_Tfase_dup_dom_sf"/>
</dbReference>
<dbReference type="SUPFAM" id="SSF53927">
    <property type="entry name" value="Cytidine deaminase-like"/>
    <property type="match status" value="1"/>
</dbReference>
<evidence type="ECO:0000256" key="3">
    <source>
        <dbReference type="ARBA" id="ARBA00007667"/>
    </source>
</evidence>
<dbReference type="GO" id="GO:0006189">
    <property type="term" value="P:'de novo' IMP biosynthetic process"/>
    <property type="evidence" value="ECO:0007669"/>
    <property type="project" value="UniProtKB-UniRule"/>
</dbReference>
<evidence type="ECO:0000256" key="10">
    <source>
        <dbReference type="HAMAP-Rule" id="MF_00139"/>
    </source>
</evidence>
<dbReference type="SMART" id="SM00851">
    <property type="entry name" value="MGS"/>
    <property type="match status" value="1"/>
</dbReference>
<dbReference type="OrthoDB" id="9802065at2"/>
<dbReference type="NCBIfam" id="TIGR00355">
    <property type="entry name" value="purH"/>
    <property type="match status" value="1"/>
</dbReference>
<evidence type="ECO:0000313" key="13">
    <source>
        <dbReference type="Proteomes" id="UP000199708"/>
    </source>
</evidence>
<dbReference type="FunFam" id="3.40.50.1380:FF:000001">
    <property type="entry name" value="Bifunctional purine biosynthesis protein PurH"/>
    <property type="match status" value="1"/>
</dbReference>
<reference evidence="12 13" key="1">
    <citation type="submission" date="2016-10" db="EMBL/GenBank/DDBJ databases">
        <authorList>
            <person name="de Groot N.N."/>
        </authorList>
    </citation>
    <scope>NUCLEOTIDE SEQUENCE [LARGE SCALE GENOMIC DNA]</scope>
    <source>
        <strain evidence="12 13">ATCC BAA-466</strain>
    </source>
</reference>
<dbReference type="PANTHER" id="PTHR11692:SF0">
    <property type="entry name" value="BIFUNCTIONAL PURINE BIOSYNTHESIS PROTEIN ATIC"/>
    <property type="match status" value="1"/>
</dbReference>
<protein>
    <recommendedName>
        <fullName evidence="10">Bifunctional purine biosynthesis protein PurH</fullName>
    </recommendedName>
    <domain>
        <recommendedName>
            <fullName evidence="10">Phosphoribosylaminoimidazolecarboxamide formyltransferase</fullName>
            <ecNumber evidence="10">2.1.2.3</ecNumber>
        </recommendedName>
        <alternativeName>
            <fullName evidence="10">AICAR transformylase</fullName>
        </alternativeName>
    </domain>
    <domain>
        <recommendedName>
            <fullName evidence="10">IMP cyclohydrolase</fullName>
            <ecNumber evidence="10">3.5.4.10</ecNumber>
        </recommendedName>
        <alternativeName>
            <fullName evidence="10">ATIC</fullName>
        </alternativeName>
        <alternativeName>
            <fullName evidence="10">IMP synthase</fullName>
        </alternativeName>
        <alternativeName>
            <fullName evidence="10">Inosinicase</fullName>
        </alternativeName>
    </domain>
</protein>
<evidence type="ECO:0000256" key="8">
    <source>
        <dbReference type="ARBA" id="ARBA00050488"/>
    </source>
</evidence>
<dbReference type="InterPro" id="IPR011607">
    <property type="entry name" value="MGS-like_dom"/>
</dbReference>
<evidence type="ECO:0000256" key="6">
    <source>
        <dbReference type="ARBA" id="ARBA00022801"/>
    </source>
</evidence>